<evidence type="ECO:0000313" key="2">
    <source>
        <dbReference type="EMBL" id="MBA8955493.1"/>
    </source>
</evidence>
<dbReference type="EMBL" id="JACJIA010000012">
    <property type="protein sequence ID" value="MBA8955493.1"/>
    <property type="molecule type" value="Genomic_DNA"/>
</dbReference>
<gene>
    <name evidence="2" type="ORF">HNR61_007169</name>
</gene>
<dbReference type="RefSeq" id="WP_182847494.1">
    <property type="nucleotide sequence ID" value="NZ_BAAALP010000028.1"/>
</dbReference>
<accession>A0A7W3LWB4</accession>
<evidence type="ECO:0008006" key="4">
    <source>
        <dbReference type="Google" id="ProtNLM"/>
    </source>
</evidence>
<keyword evidence="3" id="KW-1185">Reference proteome</keyword>
<dbReference type="AlphaFoldDB" id="A0A7W3LWB4"/>
<organism evidence="2 3">
    <name type="scientific">Actinomadura namibiensis</name>
    <dbReference type="NCBI Taxonomy" id="182080"/>
    <lineage>
        <taxon>Bacteria</taxon>
        <taxon>Bacillati</taxon>
        <taxon>Actinomycetota</taxon>
        <taxon>Actinomycetes</taxon>
        <taxon>Streptosporangiales</taxon>
        <taxon>Thermomonosporaceae</taxon>
        <taxon>Actinomadura</taxon>
    </lineage>
</organism>
<feature type="chain" id="PRO_5031327361" description="Ig-like domain-containing protein" evidence="1">
    <location>
        <begin position="30"/>
        <end position="163"/>
    </location>
</feature>
<reference evidence="2 3" key="1">
    <citation type="submission" date="2020-08" db="EMBL/GenBank/DDBJ databases">
        <title>Genomic Encyclopedia of Type Strains, Phase IV (KMG-IV): sequencing the most valuable type-strain genomes for metagenomic binning, comparative biology and taxonomic classification.</title>
        <authorList>
            <person name="Goeker M."/>
        </authorList>
    </citation>
    <scope>NUCLEOTIDE SEQUENCE [LARGE SCALE GENOMIC DNA]</scope>
    <source>
        <strain evidence="2 3">DSM 44197</strain>
    </source>
</reference>
<proteinExistence type="predicted"/>
<sequence>MSNVKARVAGAVVAGGMALALAPAAPALATPSAAPVAAKTAAVEAGGSVSAKGSSSIKCGAGYGGNAKVNFSWSRGTSTTKIYFNNHCKKGKKITATVVQRRAEVSASGKTYKYWCRKFDTNGKTKGNKKFGTDYYYVWKVVRGHTVKNLPYKGSRKTSCKAR</sequence>
<keyword evidence="1" id="KW-0732">Signal</keyword>
<evidence type="ECO:0000256" key="1">
    <source>
        <dbReference type="SAM" id="SignalP"/>
    </source>
</evidence>
<protein>
    <recommendedName>
        <fullName evidence="4">Ig-like domain-containing protein</fullName>
    </recommendedName>
</protein>
<name>A0A7W3LWB4_ACTNM</name>
<dbReference type="Proteomes" id="UP000572680">
    <property type="component" value="Unassembled WGS sequence"/>
</dbReference>
<feature type="signal peptide" evidence="1">
    <location>
        <begin position="1"/>
        <end position="29"/>
    </location>
</feature>
<comment type="caution">
    <text evidence="2">The sequence shown here is derived from an EMBL/GenBank/DDBJ whole genome shotgun (WGS) entry which is preliminary data.</text>
</comment>
<evidence type="ECO:0000313" key="3">
    <source>
        <dbReference type="Proteomes" id="UP000572680"/>
    </source>
</evidence>